<dbReference type="PANTHER" id="PTHR34308:SF1">
    <property type="entry name" value="COBALAMIN BIOSYNTHESIS PROTEIN CBIB"/>
    <property type="match status" value="1"/>
</dbReference>
<evidence type="ECO:0000256" key="3">
    <source>
        <dbReference type="ARBA" id="ARBA00004953"/>
    </source>
</evidence>
<keyword evidence="7 11" id="KW-0169">Cobalamin biosynthesis</keyword>
<dbReference type="GO" id="GO:0009236">
    <property type="term" value="P:cobalamin biosynthetic process"/>
    <property type="evidence" value="ECO:0007669"/>
    <property type="project" value="UniProtKB-UniRule"/>
</dbReference>
<evidence type="ECO:0000313" key="13">
    <source>
        <dbReference type="EMBL" id="OFV65914.1"/>
    </source>
</evidence>
<accession>A0A1F2P3Y9</accession>
<proteinExistence type="inferred from homology"/>
<dbReference type="Proteomes" id="UP000185779">
    <property type="component" value="Unassembled WGS sequence"/>
</dbReference>
<keyword evidence="9 11" id="KW-1133">Transmembrane helix</keyword>
<evidence type="ECO:0000256" key="8">
    <source>
        <dbReference type="ARBA" id="ARBA00022692"/>
    </source>
</evidence>
<evidence type="ECO:0000256" key="4">
    <source>
        <dbReference type="ARBA" id="ARBA00006263"/>
    </source>
</evidence>
<feature type="transmembrane region" description="Helical" evidence="11">
    <location>
        <begin position="280"/>
        <end position="302"/>
    </location>
</feature>
<keyword evidence="14" id="KW-1185">Reference proteome</keyword>
<comment type="similarity">
    <text evidence="4 11">Belongs to the CobD/CbiB family.</text>
</comment>
<evidence type="ECO:0000256" key="6">
    <source>
        <dbReference type="ARBA" id="ARBA00022475"/>
    </source>
</evidence>
<dbReference type="GO" id="GO:0005886">
    <property type="term" value="C:plasma membrane"/>
    <property type="evidence" value="ECO:0007669"/>
    <property type="project" value="UniProtKB-SubCell"/>
</dbReference>
<protein>
    <recommendedName>
        <fullName evidence="5 11">Probable cobalamin biosynthesis protein CobD</fullName>
    </recommendedName>
</protein>
<evidence type="ECO:0000256" key="11">
    <source>
        <dbReference type="HAMAP-Rule" id="MF_00024"/>
    </source>
</evidence>
<dbReference type="NCBIfam" id="NF002281">
    <property type="entry name" value="PRK01209.2-5"/>
    <property type="match status" value="1"/>
</dbReference>
<evidence type="ECO:0000256" key="10">
    <source>
        <dbReference type="ARBA" id="ARBA00023136"/>
    </source>
</evidence>
<dbReference type="UniPathway" id="UPA00148"/>
<evidence type="ECO:0000256" key="7">
    <source>
        <dbReference type="ARBA" id="ARBA00022573"/>
    </source>
</evidence>
<feature type="transmembrane region" description="Helical" evidence="11">
    <location>
        <begin position="158"/>
        <end position="179"/>
    </location>
</feature>
<keyword evidence="8 11" id="KW-0812">Transmembrane</keyword>
<reference evidence="12" key="2">
    <citation type="journal article" date="2020" name="mSystems">
        <title>Genome- and Community-Level Interaction Insights into Carbon Utilization and Element Cycling Functions of Hydrothermarchaeota in Hydrothermal Sediment.</title>
        <authorList>
            <person name="Zhou Z."/>
            <person name="Liu Y."/>
            <person name="Xu W."/>
            <person name="Pan J."/>
            <person name="Luo Z.H."/>
            <person name="Li M."/>
        </authorList>
    </citation>
    <scope>NUCLEOTIDE SEQUENCE [LARGE SCALE GENOMIC DNA]</scope>
    <source>
        <strain evidence="12">HyVt-386</strain>
    </source>
</reference>
<keyword evidence="6 11" id="KW-1003">Cell membrane</keyword>
<evidence type="ECO:0000313" key="12">
    <source>
        <dbReference type="EMBL" id="HEC57359.1"/>
    </source>
</evidence>
<comment type="subcellular location">
    <subcellularLocation>
        <location evidence="2 11">Cell membrane</location>
        <topology evidence="2 11">Multi-pass membrane protein</topology>
    </subcellularLocation>
</comment>
<dbReference type="PANTHER" id="PTHR34308">
    <property type="entry name" value="COBALAMIN BIOSYNTHESIS PROTEIN CBIB"/>
    <property type="match status" value="1"/>
</dbReference>
<evidence type="ECO:0000256" key="2">
    <source>
        <dbReference type="ARBA" id="ARBA00004651"/>
    </source>
</evidence>
<dbReference type="STRING" id="1839936.SBU_001096"/>
<evidence type="ECO:0000256" key="5">
    <source>
        <dbReference type="ARBA" id="ARBA00016185"/>
    </source>
</evidence>
<comment type="function">
    <text evidence="1 11">Converts cobyric acid to cobinamide by the addition of aminopropanol on the F carboxylic group.</text>
</comment>
<dbReference type="PATRIC" id="fig|1839936.3.peg.1108"/>
<comment type="caution">
    <text evidence="13">The sequence shown here is derived from an EMBL/GenBank/DDBJ whole genome shotgun (WGS) entry which is preliminary data.</text>
</comment>
<feature type="transmembrane region" description="Helical" evidence="11">
    <location>
        <begin position="54"/>
        <end position="74"/>
    </location>
</feature>
<reference evidence="13 14" key="1">
    <citation type="submission" date="2016-05" db="EMBL/GenBank/DDBJ databases">
        <title>Microbial consortia oxidize butane by reversing methanogenesis.</title>
        <authorList>
            <person name="Laso-Perez R."/>
            <person name="Richter M."/>
            <person name="Wegener G."/>
            <person name="Musat F."/>
        </authorList>
    </citation>
    <scope>NUCLEOTIDE SEQUENCE [LARGE SCALE GENOMIC DNA]</scope>
    <source>
        <strain evidence="13">BOX1</strain>
    </source>
</reference>
<dbReference type="GO" id="GO:0015420">
    <property type="term" value="F:ABC-type vitamin B12 transporter activity"/>
    <property type="evidence" value="ECO:0007669"/>
    <property type="project" value="UniProtKB-UniRule"/>
</dbReference>
<gene>
    <name evidence="11" type="primary">cobD</name>
    <name evidence="12" type="ORF">ENI32_05705</name>
    <name evidence="13" type="ORF">SBU_001096</name>
</gene>
<evidence type="ECO:0000256" key="9">
    <source>
        <dbReference type="ARBA" id="ARBA00022989"/>
    </source>
</evidence>
<dbReference type="EMBL" id="DRIE01000097">
    <property type="protein sequence ID" value="HEC57359.1"/>
    <property type="molecule type" value="Genomic_DNA"/>
</dbReference>
<dbReference type="HAMAP" id="MF_00024">
    <property type="entry name" value="CobD_CbiB"/>
    <property type="match status" value="1"/>
</dbReference>
<comment type="pathway">
    <text evidence="3 11">Cofactor biosynthesis; adenosylcobalamin biosynthesis.</text>
</comment>
<keyword evidence="10 11" id="KW-0472">Membrane</keyword>
<dbReference type="Proteomes" id="UP000885936">
    <property type="component" value="Unassembled WGS sequence"/>
</dbReference>
<dbReference type="InterPro" id="IPR004485">
    <property type="entry name" value="Cobalamin_biosynth_CobD/CbiB"/>
</dbReference>
<dbReference type="GO" id="GO:0048472">
    <property type="term" value="F:threonine-phosphate decarboxylase activity"/>
    <property type="evidence" value="ECO:0007669"/>
    <property type="project" value="InterPro"/>
</dbReference>
<dbReference type="EMBL" id="LYOR01000005">
    <property type="protein sequence ID" value="OFV65914.1"/>
    <property type="molecule type" value="Genomic_DNA"/>
</dbReference>
<dbReference type="Pfam" id="PF03186">
    <property type="entry name" value="CobD_Cbib"/>
    <property type="match status" value="1"/>
</dbReference>
<name>A0A1F2P3Y9_9EURY</name>
<comment type="caution">
    <text evidence="11">Lacks conserved residue(s) required for the propagation of feature annotation.</text>
</comment>
<organism evidence="13 14">
    <name type="scientific">Candidatus Syntropharchaeum butanivorans</name>
    <dbReference type="NCBI Taxonomy" id="1839936"/>
    <lineage>
        <taxon>Archaea</taxon>
        <taxon>Methanobacteriati</taxon>
        <taxon>Methanobacteriota</taxon>
        <taxon>Stenosarchaea group</taxon>
        <taxon>Methanomicrobia</taxon>
        <taxon>Methanosarcinales</taxon>
        <taxon>ANME-2 cluster</taxon>
        <taxon>Candidatus Syntropharchaeum</taxon>
    </lineage>
</organism>
<dbReference type="AlphaFoldDB" id="A0A1F2P3Y9"/>
<evidence type="ECO:0000256" key="1">
    <source>
        <dbReference type="ARBA" id="ARBA00003384"/>
    </source>
</evidence>
<dbReference type="NCBIfam" id="TIGR00380">
    <property type="entry name" value="cobal_cbiB"/>
    <property type="match status" value="1"/>
</dbReference>
<sequence>MIMPDTELGILLLAVLFDITIGEPPRHLHPVVWMGWVIDQMDRRIVRRGGACDIIRGTGVLATTILLFGISTFLIMEVAGLWPLIEILAGGIILKTTFSYRYFRDSIKAVLDGLRGGDIEGARSRVSMLVSRETSGLDAPHLVSATIESAAENLVDGIIAPLLFFAVFGIVGAVIYRVVNTADSMLGYRDSPYRDVGFASARLDDILNFIPARIGGVLICLACGRGFDVMIEDRKRCTSPNSCYPMGAMAGGLGIWLEKPGYYRINERGRAPDVEDIERCLEVMGIVFLIMIMIGVGMVSIAGS</sequence>
<evidence type="ECO:0000313" key="14">
    <source>
        <dbReference type="Proteomes" id="UP000185779"/>
    </source>
</evidence>